<dbReference type="GO" id="GO:0016787">
    <property type="term" value="F:hydrolase activity"/>
    <property type="evidence" value="ECO:0007669"/>
    <property type="project" value="UniProtKB-KW"/>
</dbReference>
<dbReference type="SUPFAM" id="SSF56529">
    <property type="entry name" value="FAH"/>
    <property type="match status" value="1"/>
</dbReference>
<keyword evidence="2" id="KW-0378">Hydrolase</keyword>
<evidence type="ECO:0000259" key="1">
    <source>
        <dbReference type="Pfam" id="PF01557"/>
    </source>
</evidence>
<dbReference type="InterPro" id="IPR011234">
    <property type="entry name" value="Fumarylacetoacetase-like_C"/>
</dbReference>
<dbReference type="Pfam" id="PF01557">
    <property type="entry name" value="FAA_hydrolase"/>
    <property type="match status" value="1"/>
</dbReference>
<dbReference type="Proteomes" id="UP000315759">
    <property type="component" value="Unassembled WGS sequence"/>
</dbReference>
<dbReference type="Gene3D" id="3.90.850.10">
    <property type="entry name" value="Fumarylacetoacetase-like, C-terminal domain"/>
    <property type="match status" value="1"/>
</dbReference>
<name>A0A544W5K3_9MYCO</name>
<accession>A0A544W5K3</accession>
<evidence type="ECO:0000313" key="2">
    <source>
        <dbReference type="EMBL" id="TQR87526.1"/>
    </source>
</evidence>
<gene>
    <name evidence="2" type="ORF">D8S82_07075</name>
</gene>
<comment type="caution">
    <text evidence="2">The sequence shown here is derived from an EMBL/GenBank/DDBJ whole genome shotgun (WGS) entry which is preliminary data.</text>
</comment>
<dbReference type="RefSeq" id="WP_142551383.1">
    <property type="nucleotide sequence ID" value="NZ_VIFX01000006.1"/>
</dbReference>
<sequence length="314" mass="33267">MKFVTYDGGSGPRTGILDGETVRGLRAGVSLLSILNSGDGGLADAGESARRSPDEVCALDDVRLMSPLPRPPSVRDGLCFLDHLRGCYRALGRSSELHEAWSQVPAFYFSNAGSILGPFDDVPVAPGSAMFDLELEVGAVIGRGGRDLDPHTAETNIVGYTLFNDWTARDHQLRDLALGIGMGKSKDSAITLGPALVTVDEFEDYRRDGRLAPELSAAVNGEVITRGTLDQMDWDFGELVAFVSRGVDLNPGDVIGSGTVPGGCMLEHVDTPDVADFAHWLQPGDVVTLAGQGFGQTRQRIVPGVGVVPLSSGF</sequence>
<reference evidence="2 3" key="1">
    <citation type="submission" date="2018-10" db="EMBL/GenBank/DDBJ databases">
        <title>Draft genome of Mycobacterium hodleri strain B.</title>
        <authorList>
            <person name="Amande T.J."/>
            <person name="Mcgenity T.J."/>
        </authorList>
    </citation>
    <scope>NUCLEOTIDE SEQUENCE [LARGE SCALE GENOMIC DNA]</scope>
    <source>
        <strain evidence="2 3">B</strain>
    </source>
</reference>
<proteinExistence type="predicted"/>
<dbReference type="PANTHER" id="PTHR43211:SF1">
    <property type="entry name" value="BLL6422 PROTEIN"/>
    <property type="match status" value="1"/>
</dbReference>
<evidence type="ECO:0000313" key="3">
    <source>
        <dbReference type="Proteomes" id="UP000315759"/>
    </source>
</evidence>
<organism evidence="2 3">
    <name type="scientific">Mycolicibacterium hodleri</name>
    <dbReference type="NCBI Taxonomy" id="49897"/>
    <lineage>
        <taxon>Bacteria</taxon>
        <taxon>Bacillati</taxon>
        <taxon>Actinomycetota</taxon>
        <taxon>Actinomycetes</taxon>
        <taxon>Mycobacteriales</taxon>
        <taxon>Mycobacteriaceae</taxon>
        <taxon>Mycolicibacterium</taxon>
    </lineage>
</organism>
<protein>
    <submittedName>
        <fullName evidence="2">Fumarylacetoacetate hydrolase family protein</fullName>
    </submittedName>
</protein>
<keyword evidence="3" id="KW-1185">Reference proteome</keyword>
<dbReference type="InterPro" id="IPR036663">
    <property type="entry name" value="Fumarylacetoacetase_C_sf"/>
</dbReference>
<feature type="domain" description="Fumarylacetoacetase-like C-terminal" evidence="1">
    <location>
        <begin position="74"/>
        <end position="302"/>
    </location>
</feature>
<dbReference type="PANTHER" id="PTHR43211">
    <property type="entry name" value="FUMARYLACETOACETATE HYDROLASE"/>
    <property type="match status" value="1"/>
</dbReference>
<dbReference type="EMBL" id="VIFX01000006">
    <property type="protein sequence ID" value="TQR87526.1"/>
    <property type="molecule type" value="Genomic_DNA"/>
</dbReference>
<dbReference type="AlphaFoldDB" id="A0A544W5K3"/>